<dbReference type="Pfam" id="PF09370">
    <property type="entry name" value="PEP_hydrolase"/>
    <property type="match status" value="1"/>
</dbReference>
<dbReference type="SUPFAM" id="SSF51621">
    <property type="entry name" value="Phosphoenolpyruvate/pyruvate domain"/>
    <property type="match status" value="1"/>
</dbReference>
<dbReference type="InterPro" id="IPR018060">
    <property type="entry name" value="HTH_AraC"/>
</dbReference>
<dbReference type="InterPro" id="IPR020449">
    <property type="entry name" value="Tscrpt_reg_AraC-type_HTH"/>
</dbReference>
<dbReference type="EMBL" id="JBHTAI010000004">
    <property type="protein sequence ID" value="MFC7148382.1"/>
    <property type="molecule type" value="Genomic_DNA"/>
</dbReference>
<dbReference type="Proteomes" id="UP001596378">
    <property type="component" value="Unassembled WGS sequence"/>
</dbReference>
<keyword evidence="3" id="KW-0804">Transcription</keyword>
<evidence type="ECO:0000259" key="4">
    <source>
        <dbReference type="PROSITE" id="PS01124"/>
    </source>
</evidence>
<accession>A0ABW2F843</accession>
<dbReference type="Gene3D" id="1.10.10.60">
    <property type="entry name" value="Homeodomain-like"/>
    <property type="match status" value="2"/>
</dbReference>
<dbReference type="InterPro" id="IPR015813">
    <property type="entry name" value="Pyrv/PenolPyrv_kinase-like_dom"/>
</dbReference>
<dbReference type="SMART" id="SM00342">
    <property type="entry name" value="HTH_ARAC"/>
    <property type="match status" value="1"/>
</dbReference>
<evidence type="ECO:0000313" key="6">
    <source>
        <dbReference type="Proteomes" id="UP001596378"/>
    </source>
</evidence>
<name>A0ABW2F843_9BACL</name>
<protein>
    <submittedName>
        <fullName evidence="5">Phosphoenolpyruvate hydrolase family protein</fullName>
    </submittedName>
</protein>
<evidence type="ECO:0000256" key="1">
    <source>
        <dbReference type="ARBA" id="ARBA00023015"/>
    </source>
</evidence>
<dbReference type="InterPro" id="IPR018062">
    <property type="entry name" value="HTH_AraC-typ_CS"/>
</dbReference>
<keyword evidence="1" id="KW-0805">Transcription regulation</keyword>
<feature type="domain" description="HTH araC/xylS-type" evidence="4">
    <location>
        <begin position="297"/>
        <end position="395"/>
    </location>
</feature>
<comment type="caution">
    <text evidence="5">The sequence shown here is derived from an EMBL/GenBank/DDBJ whole genome shotgun (WGS) entry which is preliminary data.</text>
</comment>
<dbReference type="InterPro" id="IPR051353">
    <property type="entry name" value="Tobamovirus_resist_UPF0261"/>
</dbReference>
<dbReference type="GO" id="GO:0016787">
    <property type="term" value="F:hydrolase activity"/>
    <property type="evidence" value="ECO:0007669"/>
    <property type="project" value="UniProtKB-KW"/>
</dbReference>
<evidence type="ECO:0000256" key="2">
    <source>
        <dbReference type="ARBA" id="ARBA00023125"/>
    </source>
</evidence>
<dbReference type="InterPro" id="IPR013785">
    <property type="entry name" value="Aldolase_TIM"/>
</dbReference>
<dbReference type="PRINTS" id="PR00032">
    <property type="entry name" value="HTHARAC"/>
</dbReference>
<dbReference type="InterPro" id="IPR009215">
    <property type="entry name" value="TIM-br_IGPS-like"/>
</dbReference>
<dbReference type="PANTHER" id="PTHR31862:SF1">
    <property type="entry name" value="UPF0261 DOMAIN PROTEIN (AFU_ORTHOLOGUE AFUA_1G10120)"/>
    <property type="match status" value="1"/>
</dbReference>
<evidence type="ECO:0000313" key="5">
    <source>
        <dbReference type="EMBL" id="MFC7148382.1"/>
    </source>
</evidence>
<dbReference type="InterPro" id="IPR009057">
    <property type="entry name" value="Homeodomain-like_sf"/>
</dbReference>
<organism evidence="5 6">
    <name type="scientific">Cohnella cellulosilytica</name>
    <dbReference type="NCBI Taxonomy" id="986710"/>
    <lineage>
        <taxon>Bacteria</taxon>
        <taxon>Bacillati</taxon>
        <taxon>Bacillota</taxon>
        <taxon>Bacilli</taxon>
        <taxon>Bacillales</taxon>
        <taxon>Paenibacillaceae</taxon>
        <taxon>Cohnella</taxon>
    </lineage>
</organism>
<dbReference type="PROSITE" id="PS00041">
    <property type="entry name" value="HTH_ARAC_FAMILY_1"/>
    <property type="match status" value="1"/>
</dbReference>
<keyword evidence="6" id="KW-1185">Reference proteome</keyword>
<dbReference type="Pfam" id="PF12833">
    <property type="entry name" value="HTH_18"/>
    <property type="match status" value="1"/>
</dbReference>
<dbReference type="PROSITE" id="PS01124">
    <property type="entry name" value="HTH_ARAC_FAMILY_2"/>
    <property type="match status" value="1"/>
</dbReference>
<proteinExistence type="predicted"/>
<dbReference type="RefSeq" id="WP_378045315.1">
    <property type="nucleotide sequence ID" value="NZ_JBHMDN010000007.1"/>
</dbReference>
<keyword evidence="2" id="KW-0238">DNA-binding</keyword>
<sequence length="408" mass="44954">MLAREQIADRLRARIRTSGHLIGVAAGNGAVAKYAIQGGADFILALTSGRFRQMGRSSLAGMLPFANGNELVMQFAVQEIVPLVEGALPVLFGLCASDPTIHPERYMDKIIGHGFSGITNYPSVGVIDGQLREALEEAGLGYRNEIEAIRIAHRKNLFTIAFVFDGEQAEQMAAAGADVICANLGLTKGGELGAKKVLSLEAGVRLANQIFSRVDETNRHALKILTGGPISTPLDLQYMYDNTPAVGYVGGSSLERIPSEQFITDRIIEFKDTGDSRKDKLLQKMLDGVQKHYDYVEFVKEYVSENYMNEISFHELALVAHVSRTYLSTLFKRTVGCTFPEYLAKFRIGKSIEIMKQRRVPLSEISNLVGFNDYAHFSKTFKKITGLSPKEFRSSLSGTTFPSEPLPE</sequence>
<evidence type="ECO:0000256" key="3">
    <source>
        <dbReference type="ARBA" id="ARBA00023163"/>
    </source>
</evidence>
<keyword evidence="5" id="KW-0378">Hydrolase</keyword>
<gene>
    <name evidence="5" type="ORF">ACFQMJ_07590</name>
</gene>
<dbReference type="PANTHER" id="PTHR31862">
    <property type="entry name" value="UPF0261 DOMAIN PROTEIN (AFU_ORTHOLOGUE AFUA_1G10120)"/>
    <property type="match status" value="1"/>
</dbReference>
<dbReference type="SUPFAM" id="SSF46689">
    <property type="entry name" value="Homeodomain-like"/>
    <property type="match status" value="2"/>
</dbReference>
<reference evidence="6" key="1">
    <citation type="journal article" date="2019" name="Int. J. Syst. Evol. Microbiol.">
        <title>The Global Catalogue of Microorganisms (GCM) 10K type strain sequencing project: providing services to taxonomists for standard genome sequencing and annotation.</title>
        <authorList>
            <consortium name="The Broad Institute Genomics Platform"/>
            <consortium name="The Broad Institute Genome Sequencing Center for Infectious Disease"/>
            <person name="Wu L."/>
            <person name="Ma J."/>
        </authorList>
    </citation>
    <scope>NUCLEOTIDE SEQUENCE [LARGE SCALE GENOMIC DNA]</scope>
    <source>
        <strain evidence="6">KCTC 12907</strain>
    </source>
</reference>
<dbReference type="Gene3D" id="3.20.20.70">
    <property type="entry name" value="Aldolase class I"/>
    <property type="match status" value="1"/>
</dbReference>